<evidence type="ECO:0000256" key="1">
    <source>
        <dbReference type="SAM" id="MobiDB-lite"/>
    </source>
</evidence>
<comment type="caution">
    <text evidence="2">The sequence shown here is derived from an EMBL/GenBank/DDBJ whole genome shotgun (WGS) entry which is preliminary data.</text>
</comment>
<feature type="region of interest" description="Disordered" evidence="1">
    <location>
        <begin position="1"/>
        <end position="20"/>
    </location>
</feature>
<reference evidence="2" key="2">
    <citation type="submission" date="2021-01" db="EMBL/GenBank/DDBJ databases">
        <authorList>
            <person name="Schikora-Tamarit M.A."/>
        </authorList>
    </citation>
    <scope>NUCLEOTIDE SEQUENCE</scope>
    <source>
        <strain evidence="2">CBS2887</strain>
    </source>
</reference>
<sequence>METVESFNDQSSTVRSQKSRITSLSTILGENPKVHSDKLGIRKFAKACSKPFSSWGNQSDDNQSSLNLDKAVSQLPDDKISQGQAFNETKSINNDESLQDISTKMESFSLRNMTRRYMKKSQPNVALSEAEVSNWKSNFDEAANEEPQAQIQMQNTHSEQHHLQQVPNFSHDSQELLPQPQPLGERRSYLQTNSNIANIINPAEKNLDITSIVNGIEQVEIKFENFSNSDLEFGRRVVRFKNFPFNVSIKAVVAQLCGGPLEKVEVVTKANISYSPSFESGKMPLRNCFLDVWFLNSDDARKFMEFTRTGLFLVNGNNFQPEWAPTHIQNQQRIDYSDINSIRYTYPFHEATPTDISEEMIINQARRCIIMKKYISKKGNKSVKSHYPDALDNFSRINFEAMKKDFLQFGAVLEFYPVVSKKLCFIVHFFEVQSAIEAKRCFDDELSDFHEKWRGWTIWYGTDPSEKPCIET</sequence>
<keyword evidence="3" id="KW-1185">Reference proteome</keyword>
<evidence type="ECO:0000313" key="3">
    <source>
        <dbReference type="Proteomes" id="UP000774326"/>
    </source>
</evidence>
<dbReference type="Proteomes" id="UP000774326">
    <property type="component" value="Unassembled WGS sequence"/>
</dbReference>
<gene>
    <name evidence="2" type="ORF">WICPIJ_004633</name>
</gene>
<dbReference type="OrthoDB" id="4073963at2759"/>
<evidence type="ECO:0000313" key="2">
    <source>
        <dbReference type="EMBL" id="KAH3684393.1"/>
    </source>
</evidence>
<dbReference type="AlphaFoldDB" id="A0A9P8TLV3"/>
<organism evidence="2 3">
    <name type="scientific">Wickerhamomyces pijperi</name>
    <name type="common">Yeast</name>
    <name type="synonym">Pichia pijperi</name>
    <dbReference type="NCBI Taxonomy" id="599730"/>
    <lineage>
        <taxon>Eukaryota</taxon>
        <taxon>Fungi</taxon>
        <taxon>Dikarya</taxon>
        <taxon>Ascomycota</taxon>
        <taxon>Saccharomycotina</taxon>
        <taxon>Saccharomycetes</taxon>
        <taxon>Phaffomycetales</taxon>
        <taxon>Wickerhamomycetaceae</taxon>
        <taxon>Wickerhamomyces</taxon>
    </lineage>
</organism>
<dbReference type="EMBL" id="JAEUBG010002541">
    <property type="protein sequence ID" value="KAH3684393.1"/>
    <property type="molecule type" value="Genomic_DNA"/>
</dbReference>
<proteinExistence type="predicted"/>
<name>A0A9P8TLV3_WICPI</name>
<reference evidence="2" key="1">
    <citation type="journal article" date="2021" name="Open Biol.">
        <title>Shared evolutionary footprints suggest mitochondrial oxidative damage underlies multiple complex I losses in fungi.</title>
        <authorList>
            <person name="Schikora-Tamarit M.A."/>
            <person name="Marcet-Houben M."/>
            <person name="Nosek J."/>
            <person name="Gabaldon T."/>
        </authorList>
    </citation>
    <scope>NUCLEOTIDE SEQUENCE</scope>
    <source>
        <strain evidence="2">CBS2887</strain>
    </source>
</reference>
<accession>A0A9P8TLV3</accession>
<protein>
    <submittedName>
        <fullName evidence="2">Uncharacterized protein</fullName>
    </submittedName>
</protein>